<dbReference type="PANTHER" id="PTHR40633:SF1">
    <property type="entry name" value="GPI ANCHORED SERINE-THREONINE RICH PROTEIN (AFU_ORTHOLOGUE AFUA_1G03630)"/>
    <property type="match status" value="1"/>
</dbReference>
<reference evidence="6" key="2">
    <citation type="submission" date="2023-05" db="EMBL/GenBank/DDBJ databases">
        <authorList>
            <consortium name="Lawrence Berkeley National Laboratory"/>
            <person name="Steindorff A."/>
            <person name="Hensen N."/>
            <person name="Bonometti L."/>
            <person name="Westerberg I."/>
            <person name="Brannstrom I.O."/>
            <person name="Guillou S."/>
            <person name="Cros-Aarteil S."/>
            <person name="Calhoun S."/>
            <person name="Haridas S."/>
            <person name="Kuo A."/>
            <person name="Mondo S."/>
            <person name="Pangilinan J."/>
            <person name="Riley R."/>
            <person name="Labutti K."/>
            <person name="Andreopoulos B."/>
            <person name="Lipzen A."/>
            <person name="Chen C."/>
            <person name="Yanf M."/>
            <person name="Daum C."/>
            <person name="Ng V."/>
            <person name="Clum A."/>
            <person name="Ohm R."/>
            <person name="Martin F."/>
            <person name="Silar P."/>
            <person name="Natvig D."/>
            <person name="Lalanne C."/>
            <person name="Gautier V."/>
            <person name="Ament-Velasquez S.L."/>
            <person name="Kruys A."/>
            <person name="Hutchinson M.I."/>
            <person name="Powell A.J."/>
            <person name="Barry K."/>
            <person name="Miller A.N."/>
            <person name="Grigoriev I.V."/>
            <person name="Debuchy R."/>
            <person name="Gladieux P."/>
            <person name="Thoren M.H."/>
            <person name="Johannesson H."/>
        </authorList>
    </citation>
    <scope>NUCLEOTIDE SEQUENCE</scope>
    <source>
        <strain evidence="6">CBS 757.83</strain>
    </source>
</reference>
<feature type="region of interest" description="Disordered" evidence="2">
    <location>
        <begin position="112"/>
        <end position="151"/>
    </location>
</feature>
<dbReference type="AlphaFoldDB" id="A0AAN6PVY8"/>
<dbReference type="InterPro" id="IPR018466">
    <property type="entry name" value="Kre9/Knh1-like_N"/>
</dbReference>
<feature type="transmembrane region" description="Helical" evidence="3">
    <location>
        <begin position="158"/>
        <end position="182"/>
    </location>
</feature>
<accession>A0AAN6PVY8</accession>
<feature type="domain" description="Yeast cell wall synthesis Kre9/Knh1-like N-terminal" evidence="5">
    <location>
        <begin position="31"/>
        <end position="105"/>
    </location>
</feature>
<name>A0AAN6PVY8_9PEZI</name>
<dbReference type="Proteomes" id="UP001305647">
    <property type="component" value="Unassembled WGS sequence"/>
</dbReference>
<keyword evidence="3" id="KW-1133">Transmembrane helix</keyword>
<reference evidence="6" key="1">
    <citation type="journal article" date="2023" name="Mol. Phylogenet. Evol.">
        <title>Genome-scale phylogeny and comparative genomics of the fungal order Sordariales.</title>
        <authorList>
            <person name="Hensen N."/>
            <person name="Bonometti L."/>
            <person name="Westerberg I."/>
            <person name="Brannstrom I.O."/>
            <person name="Guillou S."/>
            <person name="Cros-Aarteil S."/>
            <person name="Calhoun S."/>
            <person name="Haridas S."/>
            <person name="Kuo A."/>
            <person name="Mondo S."/>
            <person name="Pangilinan J."/>
            <person name="Riley R."/>
            <person name="LaButti K."/>
            <person name="Andreopoulos B."/>
            <person name="Lipzen A."/>
            <person name="Chen C."/>
            <person name="Yan M."/>
            <person name="Daum C."/>
            <person name="Ng V."/>
            <person name="Clum A."/>
            <person name="Steindorff A."/>
            <person name="Ohm R.A."/>
            <person name="Martin F."/>
            <person name="Silar P."/>
            <person name="Natvig D.O."/>
            <person name="Lalanne C."/>
            <person name="Gautier V."/>
            <person name="Ament-Velasquez S.L."/>
            <person name="Kruys A."/>
            <person name="Hutchinson M.I."/>
            <person name="Powell A.J."/>
            <person name="Barry K."/>
            <person name="Miller A.N."/>
            <person name="Grigoriev I.V."/>
            <person name="Debuchy R."/>
            <person name="Gladieux P."/>
            <person name="Hiltunen Thoren M."/>
            <person name="Johannesson H."/>
        </authorList>
    </citation>
    <scope>NUCLEOTIDE SEQUENCE</scope>
    <source>
        <strain evidence="6">CBS 757.83</strain>
    </source>
</reference>
<proteinExistence type="predicted"/>
<feature type="chain" id="PRO_5042871902" description="Yeast cell wall synthesis Kre9/Knh1-like N-terminal domain-containing protein" evidence="4">
    <location>
        <begin position="22"/>
        <end position="298"/>
    </location>
</feature>
<protein>
    <recommendedName>
        <fullName evidence="5">Yeast cell wall synthesis Kre9/Knh1-like N-terminal domain-containing protein</fullName>
    </recommendedName>
</protein>
<keyword evidence="1 4" id="KW-0732">Signal</keyword>
<evidence type="ECO:0000313" key="7">
    <source>
        <dbReference type="Proteomes" id="UP001305647"/>
    </source>
</evidence>
<evidence type="ECO:0000256" key="3">
    <source>
        <dbReference type="SAM" id="Phobius"/>
    </source>
</evidence>
<evidence type="ECO:0000256" key="1">
    <source>
        <dbReference type="ARBA" id="ARBA00022729"/>
    </source>
</evidence>
<dbReference type="Pfam" id="PF10342">
    <property type="entry name" value="Kre9_KNH"/>
    <property type="match status" value="1"/>
</dbReference>
<gene>
    <name evidence="6" type="ORF">N658DRAFT_489493</name>
</gene>
<evidence type="ECO:0000256" key="2">
    <source>
        <dbReference type="SAM" id="MobiDB-lite"/>
    </source>
</evidence>
<organism evidence="6 7">
    <name type="scientific">Parathielavia hyrcaniae</name>
    <dbReference type="NCBI Taxonomy" id="113614"/>
    <lineage>
        <taxon>Eukaryota</taxon>
        <taxon>Fungi</taxon>
        <taxon>Dikarya</taxon>
        <taxon>Ascomycota</taxon>
        <taxon>Pezizomycotina</taxon>
        <taxon>Sordariomycetes</taxon>
        <taxon>Sordariomycetidae</taxon>
        <taxon>Sordariales</taxon>
        <taxon>Chaetomiaceae</taxon>
        <taxon>Parathielavia</taxon>
    </lineage>
</organism>
<evidence type="ECO:0000256" key="4">
    <source>
        <dbReference type="SAM" id="SignalP"/>
    </source>
</evidence>
<keyword evidence="3" id="KW-0472">Membrane</keyword>
<feature type="compositionally biased region" description="Basic and acidic residues" evidence="2">
    <location>
        <begin position="278"/>
        <end position="288"/>
    </location>
</feature>
<dbReference type="EMBL" id="MU863686">
    <property type="protein sequence ID" value="KAK4097070.1"/>
    <property type="molecule type" value="Genomic_DNA"/>
</dbReference>
<dbReference type="InterPro" id="IPR052982">
    <property type="entry name" value="SRP1/TIP1-like"/>
</dbReference>
<sequence length="298" mass="31748">MMKPVLWALLLAWMQSIGVLAAVTFTNIEYYIYAGSPFTVTWTGNRAPVSLALMNGPDENLKQVLSIVTDYSGQEYTWTPPAKLPADSYIFRLEDGGSTDYSARFRYPSPPLDITSTTVTGSTTTATTASETSSTTTSPTSDPSSSSSSSSEILSTPAIAIIGALGGTLLLTLIAIITYCVVRRRRKQRRRLENMPEGASFGGGMMDHDGHELVPSSAVGGGAYYHHHPHHDAAAVAGSPDTAVSGGQALHHMKVDGPGQGALYHPYQGQGYAGVGREPAELGERDMSELSSQGRYLK</sequence>
<feature type="signal peptide" evidence="4">
    <location>
        <begin position="1"/>
        <end position="21"/>
    </location>
</feature>
<feature type="region of interest" description="Disordered" evidence="2">
    <location>
        <begin position="274"/>
        <end position="298"/>
    </location>
</feature>
<feature type="compositionally biased region" description="Polar residues" evidence="2">
    <location>
        <begin position="289"/>
        <end position="298"/>
    </location>
</feature>
<evidence type="ECO:0000313" key="6">
    <source>
        <dbReference type="EMBL" id="KAK4097070.1"/>
    </source>
</evidence>
<comment type="caution">
    <text evidence="6">The sequence shown here is derived from an EMBL/GenBank/DDBJ whole genome shotgun (WGS) entry which is preliminary data.</text>
</comment>
<dbReference type="PANTHER" id="PTHR40633">
    <property type="entry name" value="MATRIX PROTEIN, PUTATIVE (AFU_ORTHOLOGUE AFUA_8G05410)-RELATED"/>
    <property type="match status" value="1"/>
</dbReference>
<keyword evidence="7" id="KW-1185">Reference proteome</keyword>
<keyword evidence="3" id="KW-0812">Transmembrane</keyword>
<evidence type="ECO:0000259" key="5">
    <source>
        <dbReference type="Pfam" id="PF10342"/>
    </source>
</evidence>